<organism evidence="1 2">
    <name type="scientific">Murinocardiopsis flavida</name>
    <dbReference type="NCBI Taxonomy" id="645275"/>
    <lineage>
        <taxon>Bacteria</taxon>
        <taxon>Bacillati</taxon>
        <taxon>Actinomycetota</taxon>
        <taxon>Actinomycetes</taxon>
        <taxon>Streptosporangiales</taxon>
        <taxon>Nocardiopsidaceae</taxon>
        <taxon>Murinocardiopsis</taxon>
    </lineage>
</organism>
<dbReference type="OrthoDB" id="9148135at2"/>
<dbReference type="AlphaFoldDB" id="A0A2P8DSX6"/>
<reference evidence="1 2" key="1">
    <citation type="submission" date="2018-03" db="EMBL/GenBank/DDBJ databases">
        <title>Genomic Encyclopedia of Archaeal and Bacterial Type Strains, Phase II (KMG-II): from individual species to whole genera.</title>
        <authorList>
            <person name="Goeker M."/>
        </authorList>
    </citation>
    <scope>NUCLEOTIDE SEQUENCE [LARGE SCALE GENOMIC DNA]</scope>
    <source>
        <strain evidence="1 2">DSM 45312</strain>
    </source>
</reference>
<dbReference type="Proteomes" id="UP000240542">
    <property type="component" value="Unassembled WGS sequence"/>
</dbReference>
<dbReference type="InterPro" id="IPR009351">
    <property type="entry name" value="AlkZ-like"/>
</dbReference>
<dbReference type="PANTHER" id="PTHR38479">
    <property type="entry name" value="LMO0824 PROTEIN"/>
    <property type="match status" value="1"/>
</dbReference>
<dbReference type="GO" id="GO:0003677">
    <property type="term" value="F:DNA binding"/>
    <property type="evidence" value="ECO:0007669"/>
    <property type="project" value="UniProtKB-KW"/>
</dbReference>
<protein>
    <submittedName>
        <fullName evidence="1">Winged helix DNA-binding protein</fullName>
    </submittedName>
</protein>
<sequence length="429" mass="46366">MADKVSKRDVTAFRLGAHRLAEQLSGDGLVEAAGLCGIQNTPPGSALLALHARVDGLTQERMAEAVAEEKSLLQTWCMRGSPYFFPVADTPVFTTGVLPPTEEARRHFVLGVGPAVDRLGMSLTEAVERTGAEIADVLSGRRLAINELGAEIAARIAPTLPPSRRAIWDEEGPYAAGQPLGEGVVHFCLRILTLQGVVCFAARSGNKAPFVLIEEWLGHPPPEVAPAADTAAANSTVGQEVDQAVAPAVSPESAPAVSPESARAELLRRYLRCYGPSTRGAFAAWLGIRAGDTDPWWSLVEDELTPVEFDGTAWVLTSDLDALRSAPAPKGVRLLPPRDPYTQLRDRETIVDKKYHRDVWKSVGEPGTVLADGEVIGIWRPRKSGRKLLITITTFAPPRERVTMALRHEAEQITPLRGATSVDVRFDAY</sequence>
<proteinExistence type="predicted"/>
<dbReference type="Pfam" id="PF06224">
    <property type="entry name" value="AlkZ-like"/>
    <property type="match status" value="1"/>
</dbReference>
<dbReference type="RefSeq" id="WP_106581638.1">
    <property type="nucleotide sequence ID" value="NZ_PYGA01000002.1"/>
</dbReference>
<comment type="caution">
    <text evidence="1">The sequence shown here is derived from an EMBL/GenBank/DDBJ whole genome shotgun (WGS) entry which is preliminary data.</text>
</comment>
<accession>A0A2P8DSX6</accession>
<keyword evidence="2" id="KW-1185">Reference proteome</keyword>
<keyword evidence="1" id="KW-0238">DNA-binding</keyword>
<dbReference type="EMBL" id="PYGA01000002">
    <property type="protein sequence ID" value="PSL00311.1"/>
    <property type="molecule type" value="Genomic_DNA"/>
</dbReference>
<evidence type="ECO:0000313" key="2">
    <source>
        <dbReference type="Proteomes" id="UP000240542"/>
    </source>
</evidence>
<dbReference type="PANTHER" id="PTHR38479:SF2">
    <property type="entry name" value="WINGED HELIX DNA-BINDING DOMAIN-CONTAINING PROTEIN"/>
    <property type="match status" value="1"/>
</dbReference>
<name>A0A2P8DSX6_9ACTN</name>
<gene>
    <name evidence="1" type="ORF">CLV63_102439</name>
</gene>
<evidence type="ECO:0000313" key="1">
    <source>
        <dbReference type="EMBL" id="PSL00311.1"/>
    </source>
</evidence>